<dbReference type="Proteomes" id="UP000298663">
    <property type="component" value="Chromosome X"/>
</dbReference>
<evidence type="ECO:0000256" key="1">
    <source>
        <dbReference type="ARBA" id="ARBA00022771"/>
    </source>
</evidence>
<dbReference type="Pfam" id="PF13639">
    <property type="entry name" value="zf-RING_2"/>
    <property type="match status" value="1"/>
</dbReference>
<name>A0A4U8ULQ1_STECR</name>
<dbReference type="OrthoDB" id="1925699at2759"/>
<dbReference type="SMART" id="SM00184">
    <property type="entry name" value="RING"/>
    <property type="match status" value="1"/>
</dbReference>
<dbReference type="PANTHER" id="PTHR47094:SF1">
    <property type="entry name" value="RING-TYPE E3 UBIQUITIN TRANSFERASE"/>
    <property type="match status" value="1"/>
</dbReference>
<organism evidence="6 7">
    <name type="scientific">Steinernema carpocapsae</name>
    <name type="common">Entomopathogenic nematode</name>
    <dbReference type="NCBI Taxonomy" id="34508"/>
    <lineage>
        <taxon>Eukaryota</taxon>
        <taxon>Metazoa</taxon>
        <taxon>Ecdysozoa</taxon>
        <taxon>Nematoda</taxon>
        <taxon>Chromadorea</taxon>
        <taxon>Rhabditida</taxon>
        <taxon>Tylenchina</taxon>
        <taxon>Panagrolaimomorpha</taxon>
        <taxon>Strongyloidoidea</taxon>
        <taxon>Steinernematidae</taxon>
        <taxon>Steinernema</taxon>
    </lineage>
</organism>
<dbReference type="GO" id="GO:0008270">
    <property type="term" value="F:zinc ion binding"/>
    <property type="evidence" value="ECO:0007669"/>
    <property type="project" value="UniProtKB-KW"/>
</dbReference>
<dbReference type="STRING" id="34508.A0A4U8ULQ1"/>
<dbReference type="GO" id="GO:0061630">
    <property type="term" value="F:ubiquitin protein ligase activity"/>
    <property type="evidence" value="ECO:0007669"/>
    <property type="project" value="InterPro"/>
</dbReference>
<dbReference type="EMBL" id="CM016762">
    <property type="protein sequence ID" value="TMS33047.1"/>
    <property type="molecule type" value="Genomic_DNA"/>
</dbReference>
<keyword evidence="7" id="KW-1185">Reference proteome</keyword>
<feature type="coiled-coil region" evidence="4">
    <location>
        <begin position="68"/>
        <end position="132"/>
    </location>
</feature>
<dbReference type="InterPro" id="IPR001841">
    <property type="entry name" value="Znf_RING"/>
</dbReference>
<comment type="caution">
    <text evidence="6">The sequence shown here is derived from an EMBL/GenBank/DDBJ whole genome shotgun (WGS) entry which is preliminary data.</text>
</comment>
<dbReference type="SUPFAM" id="SSF57850">
    <property type="entry name" value="RING/U-box"/>
    <property type="match status" value="1"/>
</dbReference>
<evidence type="ECO:0000256" key="3">
    <source>
        <dbReference type="PROSITE-ProRule" id="PRU00175"/>
    </source>
</evidence>
<gene>
    <name evidence="6" type="ORF">L596_000830</name>
</gene>
<proteinExistence type="predicted"/>
<feature type="domain" description="RING-type" evidence="5">
    <location>
        <begin position="9"/>
        <end position="50"/>
    </location>
</feature>
<protein>
    <recommendedName>
        <fullName evidence="5">RING-type domain-containing protein</fullName>
    </recommendedName>
</protein>
<dbReference type="PANTHER" id="PTHR47094">
    <property type="entry name" value="ELFLESS, ISOFORM B"/>
    <property type="match status" value="1"/>
</dbReference>
<dbReference type="InterPro" id="IPR049627">
    <property type="entry name" value="SLX8"/>
</dbReference>
<reference evidence="6 7" key="2">
    <citation type="journal article" date="2019" name="G3 (Bethesda)">
        <title>Hybrid Assembly of the Genome of the Entomopathogenic Nematode Steinernema carpocapsae Identifies the X-Chromosome.</title>
        <authorList>
            <person name="Serra L."/>
            <person name="Macchietto M."/>
            <person name="Macias-Munoz A."/>
            <person name="McGill C.J."/>
            <person name="Rodriguez I.M."/>
            <person name="Rodriguez B."/>
            <person name="Murad R."/>
            <person name="Mortazavi A."/>
        </authorList>
    </citation>
    <scope>NUCLEOTIDE SEQUENCE [LARGE SCALE GENOMIC DNA]</scope>
    <source>
        <strain evidence="6 7">ALL</strain>
    </source>
</reference>
<dbReference type="PROSITE" id="PS50089">
    <property type="entry name" value="ZF_RING_2"/>
    <property type="match status" value="1"/>
</dbReference>
<dbReference type="InterPro" id="IPR013083">
    <property type="entry name" value="Znf_RING/FYVE/PHD"/>
</dbReference>
<keyword evidence="4" id="KW-0175">Coiled coil</keyword>
<dbReference type="EMBL" id="AZBU02000001">
    <property type="protein sequence ID" value="TMS33047.1"/>
    <property type="molecule type" value="Genomic_DNA"/>
</dbReference>
<dbReference type="Gene3D" id="3.30.40.10">
    <property type="entry name" value="Zinc/RING finger domain, C3HC4 (zinc finger)"/>
    <property type="match status" value="1"/>
</dbReference>
<evidence type="ECO:0000313" key="7">
    <source>
        <dbReference type="Proteomes" id="UP000298663"/>
    </source>
</evidence>
<evidence type="ECO:0000313" key="6">
    <source>
        <dbReference type="EMBL" id="TMS33047.1"/>
    </source>
</evidence>
<accession>A0A4U8ULQ1</accession>
<dbReference type="AlphaFoldDB" id="A0A4U8ULQ1"/>
<dbReference type="GO" id="GO:0032183">
    <property type="term" value="F:SUMO binding"/>
    <property type="evidence" value="ECO:0007669"/>
    <property type="project" value="TreeGrafter"/>
</dbReference>
<evidence type="ECO:0000259" key="5">
    <source>
        <dbReference type="PROSITE" id="PS50089"/>
    </source>
</evidence>
<dbReference type="GO" id="GO:0006511">
    <property type="term" value="P:ubiquitin-dependent protein catabolic process"/>
    <property type="evidence" value="ECO:0007669"/>
    <property type="project" value="TreeGrafter"/>
</dbReference>
<reference evidence="6 7" key="1">
    <citation type="journal article" date="2015" name="Genome Biol.">
        <title>Comparative genomics of Steinernema reveals deeply conserved gene regulatory networks.</title>
        <authorList>
            <person name="Dillman A.R."/>
            <person name="Macchietto M."/>
            <person name="Porter C.F."/>
            <person name="Rogers A."/>
            <person name="Williams B."/>
            <person name="Antoshechkin I."/>
            <person name="Lee M.M."/>
            <person name="Goodwin Z."/>
            <person name="Lu X."/>
            <person name="Lewis E.E."/>
            <person name="Goodrich-Blair H."/>
            <person name="Stock S.P."/>
            <person name="Adams B.J."/>
            <person name="Sternberg P.W."/>
            <person name="Mortazavi A."/>
        </authorList>
    </citation>
    <scope>NUCLEOTIDE SEQUENCE [LARGE SCALE GENOMIC DNA]</scope>
    <source>
        <strain evidence="6 7">ALL</strain>
    </source>
</reference>
<keyword evidence="2" id="KW-0862">Zinc</keyword>
<dbReference type="GO" id="GO:0033768">
    <property type="term" value="C:SUMO-targeted ubiquitin ligase complex"/>
    <property type="evidence" value="ECO:0007669"/>
    <property type="project" value="TreeGrafter"/>
</dbReference>
<keyword evidence="1 3" id="KW-0479">Metal-binding</keyword>
<evidence type="ECO:0000256" key="4">
    <source>
        <dbReference type="SAM" id="Coils"/>
    </source>
</evidence>
<sequence length="250" mass="28700">MSSYDRLNCPICLDWLDSFKPLYSTECGHVFHSHCLSRAVQASGKCPSCRQELSELRKIYCSTAPFGEVEAQEELEKTYKTVQNLENERKEWLEMKGLLGEFFKHQDAQFALKVVEKRNADLVQKLKNKLELEEVSFPQVPEPTENSQFRLAPTVSRHPEELENGPEMQPPQVREFQSTVTVTPQPDFYYFARPAQPVLLPYPHLNPYMRTPSGYPMSMLPPWAFQGHSNSNHLVGNPVTPVYVRSNSPP</sequence>
<keyword evidence="1 3" id="KW-0863">Zinc-finger</keyword>
<dbReference type="GO" id="GO:0140082">
    <property type="term" value="F:SUMO-ubiquitin ligase activity"/>
    <property type="evidence" value="ECO:0007669"/>
    <property type="project" value="TreeGrafter"/>
</dbReference>
<evidence type="ECO:0000256" key="2">
    <source>
        <dbReference type="ARBA" id="ARBA00022833"/>
    </source>
</evidence>